<dbReference type="PROSITE" id="PS00211">
    <property type="entry name" value="ABC_TRANSPORTER_1"/>
    <property type="match status" value="1"/>
</dbReference>
<dbReference type="Gene3D" id="3.40.50.300">
    <property type="entry name" value="P-loop containing nucleotide triphosphate hydrolases"/>
    <property type="match status" value="1"/>
</dbReference>
<name>A0A380S6T3_FIBSU</name>
<dbReference type="CDD" id="cd03230">
    <property type="entry name" value="ABC_DR_subfamily_A"/>
    <property type="match status" value="1"/>
</dbReference>
<dbReference type="InterPro" id="IPR051782">
    <property type="entry name" value="ABC_Transporter_VariousFunc"/>
</dbReference>
<protein>
    <submittedName>
        <fullName evidence="5">ABC-2 type transport system ATP-binding protein</fullName>
    </submittedName>
</protein>
<gene>
    <name evidence="5" type="ORF">SAMN05661053_2361</name>
</gene>
<dbReference type="GO" id="GO:0016887">
    <property type="term" value="F:ATP hydrolysis activity"/>
    <property type="evidence" value="ECO:0007669"/>
    <property type="project" value="InterPro"/>
</dbReference>
<dbReference type="PANTHER" id="PTHR42939:SF1">
    <property type="entry name" value="ABC TRANSPORTER ATP-BINDING PROTEIN ALBC-RELATED"/>
    <property type="match status" value="1"/>
</dbReference>
<keyword evidence="3 5" id="KW-0067">ATP-binding</keyword>
<evidence type="ECO:0000256" key="1">
    <source>
        <dbReference type="ARBA" id="ARBA00022448"/>
    </source>
</evidence>
<dbReference type="SUPFAM" id="SSF52540">
    <property type="entry name" value="P-loop containing nucleoside triphosphate hydrolases"/>
    <property type="match status" value="1"/>
</dbReference>
<dbReference type="SMART" id="SM00382">
    <property type="entry name" value="AAA"/>
    <property type="match status" value="1"/>
</dbReference>
<dbReference type="RefSeq" id="WP_109573400.1">
    <property type="nucleotide sequence ID" value="NZ_UHJL01000003.1"/>
</dbReference>
<evidence type="ECO:0000313" key="6">
    <source>
        <dbReference type="Proteomes" id="UP000255423"/>
    </source>
</evidence>
<evidence type="ECO:0000256" key="3">
    <source>
        <dbReference type="ARBA" id="ARBA00022840"/>
    </source>
</evidence>
<keyword evidence="1" id="KW-0813">Transport</keyword>
<dbReference type="InterPro" id="IPR017871">
    <property type="entry name" value="ABC_transporter-like_CS"/>
</dbReference>
<dbReference type="AlphaFoldDB" id="A0A380S6T3"/>
<organism evidence="5 6">
    <name type="scientific">Fibrobacter succinogenes</name>
    <name type="common">Bacteroides succinogenes</name>
    <dbReference type="NCBI Taxonomy" id="833"/>
    <lineage>
        <taxon>Bacteria</taxon>
        <taxon>Pseudomonadati</taxon>
        <taxon>Fibrobacterota</taxon>
        <taxon>Fibrobacteria</taxon>
        <taxon>Fibrobacterales</taxon>
        <taxon>Fibrobacteraceae</taxon>
        <taxon>Fibrobacter</taxon>
    </lineage>
</organism>
<accession>A0A380S6T3</accession>
<dbReference type="GO" id="GO:0005524">
    <property type="term" value="F:ATP binding"/>
    <property type="evidence" value="ECO:0007669"/>
    <property type="project" value="UniProtKB-KW"/>
</dbReference>
<keyword evidence="2" id="KW-0547">Nucleotide-binding</keyword>
<sequence length="303" mass="33825">MIEIEHLHKTYRSGFTMKPKLALKDVSFNVEAGKVYGFIGPNGAGKSTTIKVLTGLLNFDSGKVLVNGISPRDVKSRQYIGYSPEQPYFYDYLSGRELLRFYGKLVGLKGVELESRIGWALELLHANKDWIDRRLRSYSKGMMQRVGIAQAILGKPKLLILDEPMSGLDPMGRRDVREAIQQLNRDGVTIFYSSHLLSDVESISHRVAMIVDGKIVREGTVDDITESCGVEYHIRTREAILGADLPRGVSATGHPQEYICADDVARDRLLGFCLSNGIAVEKMDHKRPSLEDILTEEIARADA</sequence>
<dbReference type="EMBL" id="UHJL01000003">
    <property type="protein sequence ID" value="SUQ24947.1"/>
    <property type="molecule type" value="Genomic_DNA"/>
</dbReference>
<feature type="domain" description="ABC transporter" evidence="4">
    <location>
        <begin position="2"/>
        <end position="237"/>
    </location>
</feature>
<evidence type="ECO:0000256" key="2">
    <source>
        <dbReference type="ARBA" id="ARBA00022741"/>
    </source>
</evidence>
<dbReference type="Proteomes" id="UP000255423">
    <property type="component" value="Unassembled WGS sequence"/>
</dbReference>
<dbReference type="PROSITE" id="PS50893">
    <property type="entry name" value="ABC_TRANSPORTER_2"/>
    <property type="match status" value="1"/>
</dbReference>
<dbReference type="Pfam" id="PF00005">
    <property type="entry name" value="ABC_tran"/>
    <property type="match status" value="1"/>
</dbReference>
<dbReference type="InterPro" id="IPR027417">
    <property type="entry name" value="P-loop_NTPase"/>
</dbReference>
<dbReference type="PANTHER" id="PTHR42939">
    <property type="entry name" value="ABC TRANSPORTER ATP-BINDING PROTEIN ALBC-RELATED"/>
    <property type="match status" value="1"/>
</dbReference>
<reference evidence="5 6" key="1">
    <citation type="submission" date="2017-08" db="EMBL/GenBank/DDBJ databases">
        <authorList>
            <person name="de Groot N.N."/>
        </authorList>
    </citation>
    <scope>NUCLEOTIDE SEQUENCE [LARGE SCALE GENOMIC DNA]</scope>
    <source>
        <strain evidence="5 6">HM2</strain>
    </source>
</reference>
<evidence type="ECO:0000259" key="4">
    <source>
        <dbReference type="PROSITE" id="PS50893"/>
    </source>
</evidence>
<proteinExistence type="predicted"/>
<dbReference type="InterPro" id="IPR003439">
    <property type="entry name" value="ABC_transporter-like_ATP-bd"/>
</dbReference>
<dbReference type="InterPro" id="IPR003593">
    <property type="entry name" value="AAA+_ATPase"/>
</dbReference>
<evidence type="ECO:0000313" key="5">
    <source>
        <dbReference type="EMBL" id="SUQ24947.1"/>
    </source>
</evidence>